<sequence length="170" mass="18727">MPMSSPTDHRSANPHSMSLGAVLTDTARLMRVRFDQRARHLGLTRPQWSVIATLARNEGIKQAALADLLEIEPITLCRQIDRMEEGGWIERRTDPTDRRARLPHLTPKAHAVLEQGRALATGLYAEALAGLPPDAEAMLVEMLAHMRANLSDRRAEAPAKTASQKIAAKA</sequence>
<name>A0A2B8BGF7_9PROT</name>
<keyword evidence="6" id="KW-1185">Reference proteome</keyword>
<evidence type="ECO:0000313" key="6">
    <source>
        <dbReference type="Proteomes" id="UP000225379"/>
    </source>
</evidence>
<dbReference type="SMART" id="SM00347">
    <property type="entry name" value="HTH_MARR"/>
    <property type="match status" value="1"/>
</dbReference>
<dbReference type="InterPro" id="IPR036390">
    <property type="entry name" value="WH_DNA-bd_sf"/>
</dbReference>
<dbReference type="PANTHER" id="PTHR33164:SF64">
    <property type="entry name" value="TRANSCRIPTIONAL REGULATOR SLYA"/>
    <property type="match status" value="1"/>
</dbReference>
<dbReference type="InterPro" id="IPR039422">
    <property type="entry name" value="MarR/SlyA-like"/>
</dbReference>
<evidence type="ECO:0000256" key="3">
    <source>
        <dbReference type="ARBA" id="ARBA00023163"/>
    </source>
</evidence>
<dbReference type="PANTHER" id="PTHR33164">
    <property type="entry name" value="TRANSCRIPTIONAL REGULATOR, MARR FAMILY"/>
    <property type="match status" value="1"/>
</dbReference>
<dbReference type="Proteomes" id="UP000225379">
    <property type="component" value="Unassembled WGS sequence"/>
</dbReference>
<dbReference type="AlphaFoldDB" id="A0A2B8BGF7"/>
<dbReference type="Pfam" id="PF01047">
    <property type="entry name" value="MarR"/>
    <property type="match status" value="1"/>
</dbReference>
<dbReference type="Gene3D" id="1.10.10.10">
    <property type="entry name" value="Winged helix-like DNA-binding domain superfamily/Winged helix DNA-binding domain"/>
    <property type="match status" value="1"/>
</dbReference>
<dbReference type="PRINTS" id="PR00598">
    <property type="entry name" value="HTHMARR"/>
</dbReference>
<dbReference type="InterPro" id="IPR023187">
    <property type="entry name" value="Tscrpt_reg_MarR-type_CS"/>
</dbReference>
<evidence type="ECO:0000256" key="1">
    <source>
        <dbReference type="ARBA" id="ARBA00023015"/>
    </source>
</evidence>
<proteinExistence type="predicted"/>
<gene>
    <name evidence="5" type="ORF">CRT60_07740</name>
</gene>
<evidence type="ECO:0000259" key="4">
    <source>
        <dbReference type="PROSITE" id="PS50995"/>
    </source>
</evidence>
<feature type="domain" description="HTH marR-type" evidence="4">
    <location>
        <begin position="16"/>
        <end position="148"/>
    </location>
</feature>
<dbReference type="PROSITE" id="PS01117">
    <property type="entry name" value="HTH_MARR_1"/>
    <property type="match status" value="1"/>
</dbReference>
<keyword evidence="3" id="KW-0804">Transcription</keyword>
<comment type="caution">
    <text evidence="5">The sequence shown here is derived from an EMBL/GenBank/DDBJ whole genome shotgun (WGS) entry which is preliminary data.</text>
</comment>
<dbReference type="InterPro" id="IPR000835">
    <property type="entry name" value="HTH_MarR-typ"/>
</dbReference>
<accession>A0A2B8BGF7</accession>
<evidence type="ECO:0000256" key="2">
    <source>
        <dbReference type="ARBA" id="ARBA00023125"/>
    </source>
</evidence>
<dbReference type="SUPFAM" id="SSF46785">
    <property type="entry name" value="Winged helix' DNA-binding domain"/>
    <property type="match status" value="1"/>
</dbReference>
<dbReference type="PROSITE" id="PS50995">
    <property type="entry name" value="HTH_MARR_2"/>
    <property type="match status" value="1"/>
</dbReference>
<dbReference type="GO" id="GO:0006950">
    <property type="term" value="P:response to stress"/>
    <property type="evidence" value="ECO:0007669"/>
    <property type="project" value="TreeGrafter"/>
</dbReference>
<organism evidence="5 6">
    <name type="scientific">Azospirillum palustre</name>
    <dbReference type="NCBI Taxonomy" id="2044885"/>
    <lineage>
        <taxon>Bacteria</taxon>
        <taxon>Pseudomonadati</taxon>
        <taxon>Pseudomonadota</taxon>
        <taxon>Alphaproteobacteria</taxon>
        <taxon>Rhodospirillales</taxon>
        <taxon>Azospirillaceae</taxon>
        <taxon>Azospirillum</taxon>
    </lineage>
</organism>
<dbReference type="EMBL" id="PDKW01000039">
    <property type="protein sequence ID" value="PGH57856.1"/>
    <property type="molecule type" value="Genomic_DNA"/>
</dbReference>
<protein>
    <submittedName>
        <fullName evidence="5">MarR family transcriptional regulator</fullName>
    </submittedName>
</protein>
<dbReference type="OrthoDB" id="5974674at2"/>
<dbReference type="InterPro" id="IPR036388">
    <property type="entry name" value="WH-like_DNA-bd_sf"/>
</dbReference>
<evidence type="ECO:0000313" key="5">
    <source>
        <dbReference type="EMBL" id="PGH57856.1"/>
    </source>
</evidence>
<reference evidence="6" key="1">
    <citation type="submission" date="2017-10" db="EMBL/GenBank/DDBJ databases">
        <authorList>
            <person name="Kravchenko I.K."/>
            <person name="Grouzdev D.S."/>
        </authorList>
    </citation>
    <scope>NUCLEOTIDE SEQUENCE [LARGE SCALE GENOMIC DNA]</scope>
    <source>
        <strain evidence="6">B2</strain>
    </source>
</reference>
<dbReference type="GO" id="GO:0003700">
    <property type="term" value="F:DNA-binding transcription factor activity"/>
    <property type="evidence" value="ECO:0007669"/>
    <property type="project" value="InterPro"/>
</dbReference>
<keyword evidence="1" id="KW-0805">Transcription regulation</keyword>
<dbReference type="GO" id="GO:0003677">
    <property type="term" value="F:DNA binding"/>
    <property type="evidence" value="ECO:0007669"/>
    <property type="project" value="UniProtKB-KW"/>
</dbReference>
<keyword evidence="2" id="KW-0238">DNA-binding</keyword>